<keyword evidence="5" id="KW-0456">Lyase</keyword>
<dbReference type="GeneID" id="119728802"/>
<sequence length="319" mass="35534">MMCLRVDNRLKVHPLALSPSVHRVNQSKTGVSIGYRALTSACSIINSARCFYFSQRNLCRYFKMIFTHSCNQPTIQLPNSALSGVNLIPGSDYKGYSMYEARIDAAQTVPLTSPEDKACVHYYYFITGSGKCEREGGKEGYDVGPDHVVALSSNITHTLKVSAEGAMRVLVVYYPDVTVAYKSLELVKSLSDLVGTERDISFGNGNSRRFTVKKDGFPLTITNTRVMASTSSKQEYKNQIEAAYYIAGTMTYHWQDGDGGWTGEQTKVDKKNGTNYFMNMHDKHEMVASDNDCFCICVFNPALTGNEIHNYGKDGFSSY</sequence>
<dbReference type="Pfam" id="PF06339">
    <property type="entry name" value="Ectoine_synth"/>
    <property type="match status" value="1"/>
</dbReference>
<dbReference type="EnsemblMetazoa" id="XM_038201200.1">
    <property type="protein sequence ID" value="XP_038057128.1"/>
    <property type="gene ID" value="LOC119728802"/>
</dbReference>
<evidence type="ECO:0000256" key="1">
    <source>
        <dbReference type="ARBA" id="ARBA00005181"/>
    </source>
</evidence>
<dbReference type="OrthoDB" id="10045788at2759"/>
<dbReference type="Gene3D" id="2.60.120.10">
    <property type="entry name" value="Jelly Rolls"/>
    <property type="match status" value="2"/>
</dbReference>
<dbReference type="GO" id="GO:0033990">
    <property type="term" value="F:ectoine synthase activity"/>
    <property type="evidence" value="ECO:0007669"/>
    <property type="project" value="UniProtKB-EC"/>
</dbReference>
<evidence type="ECO:0000256" key="5">
    <source>
        <dbReference type="ARBA" id="ARBA00023239"/>
    </source>
</evidence>
<proteinExistence type="inferred from homology"/>
<dbReference type="InterPro" id="IPR010462">
    <property type="entry name" value="Ectoine_synth"/>
</dbReference>
<comment type="pathway">
    <text evidence="1">Amine and polyamine biosynthesis; ectoine biosynthesis; L-ectoine from L-aspartate 4-semialdehyde: step 3/3.</text>
</comment>
<evidence type="ECO:0000256" key="4">
    <source>
        <dbReference type="ARBA" id="ARBA00019707"/>
    </source>
</evidence>
<dbReference type="RefSeq" id="XP_038057128.1">
    <property type="nucleotide sequence ID" value="XM_038201200.1"/>
</dbReference>
<keyword evidence="9" id="KW-1185">Reference proteome</keyword>
<dbReference type="OMA" id="CLYCQDD"/>
<comment type="similarity">
    <text evidence="2">Belongs to the ectoine synthase family.</text>
</comment>
<dbReference type="SUPFAM" id="SSF51182">
    <property type="entry name" value="RmlC-like cupins"/>
    <property type="match status" value="2"/>
</dbReference>
<dbReference type="PANTHER" id="PTHR39289">
    <property type="match status" value="1"/>
</dbReference>
<evidence type="ECO:0000256" key="7">
    <source>
        <dbReference type="ARBA" id="ARBA00048714"/>
    </source>
</evidence>
<dbReference type="EC" id="4.2.1.108" evidence="3"/>
<evidence type="ECO:0000256" key="3">
    <source>
        <dbReference type="ARBA" id="ARBA00013192"/>
    </source>
</evidence>
<dbReference type="PANTHER" id="PTHR39289:SF1">
    <property type="entry name" value="L-ECTOINE SYNTHASE"/>
    <property type="match status" value="1"/>
</dbReference>
<dbReference type="GO" id="GO:0019491">
    <property type="term" value="P:ectoine biosynthetic process"/>
    <property type="evidence" value="ECO:0007669"/>
    <property type="project" value="InterPro"/>
</dbReference>
<name>A0A913ZZS0_PATMI</name>
<reference evidence="8" key="1">
    <citation type="submission" date="2022-11" db="UniProtKB">
        <authorList>
            <consortium name="EnsemblMetazoa"/>
        </authorList>
    </citation>
    <scope>IDENTIFICATION</scope>
</reference>
<dbReference type="Proteomes" id="UP000887568">
    <property type="component" value="Unplaced"/>
</dbReference>
<dbReference type="AlphaFoldDB" id="A0A913ZZS0"/>
<evidence type="ECO:0000313" key="8">
    <source>
        <dbReference type="EnsemblMetazoa" id="XP_038057128.1"/>
    </source>
</evidence>
<organism evidence="8 9">
    <name type="scientific">Patiria miniata</name>
    <name type="common">Bat star</name>
    <name type="synonym">Asterina miniata</name>
    <dbReference type="NCBI Taxonomy" id="46514"/>
    <lineage>
        <taxon>Eukaryota</taxon>
        <taxon>Metazoa</taxon>
        <taxon>Echinodermata</taxon>
        <taxon>Eleutherozoa</taxon>
        <taxon>Asterozoa</taxon>
        <taxon>Asteroidea</taxon>
        <taxon>Valvatacea</taxon>
        <taxon>Valvatida</taxon>
        <taxon>Asterinidae</taxon>
        <taxon>Patiria</taxon>
    </lineage>
</organism>
<evidence type="ECO:0000313" key="9">
    <source>
        <dbReference type="Proteomes" id="UP000887568"/>
    </source>
</evidence>
<evidence type="ECO:0000256" key="2">
    <source>
        <dbReference type="ARBA" id="ARBA00009637"/>
    </source>
</evidence>
<dbReference type="InterPro" id="IPR011051">
    <property type="entry name" value="RmlC_Cupin_sf"/>
</dbReference>
<evidence type="ECO:0000256" key="6">
    <source>
        <dbReference type="ARBA" id="ARBA00033271"/>
    </source>
</evidence>
<accession>A0A913ZZS0</accession>
<protein>
    <recommendedName>
        <fullName evidence="4">L-ectoine synthase</fullName>
        <ecNumber evidence="3">4.2.1.108</ecNumber>
    </recommendedName>
    <alternativeName>
        <fullName evidence="6">N-acetyldiaminobutyrate dehydratase</fullName>
    </alternativeName>
</protein>
<comment type="catalytic activity">
    <reaction evidence="7">
        <text>(2S)-4-acetamido-2-aminobutanoate = L-ectoine + H2O</text>
        <dbReference type="Rhea" id="RHEA:17281"/>
        <dbReference type="ChEBI" id="CHEBI:15377"/>
        <dbReference type="ChEBI" id="CHEBI:58515"/>
        <dbReference type="ChEBI" id="CHEBI:58929"/>
        <dbReference type="EC" id="4.2.1.108"/>
    </reaction>
</comment>
<dbReference type="InterPro" id="IPR014710">
    <property type="entry name" value="RmlC-like_jellyroll"/>
</dbReference>